<dbReference type="InterPro" id="IPR036390">
    <property type="entry name" value="WH_DNA-bd_sf"/>
</dbReference>
<dbReference type="Pfam" id="PF01638">
    <property type="entry name" value="HxlR"/>
    <property type="match status" value="1"/>
</dbReference>
<keyword evidence="3" id="KW-0804">Transcription</keyword>
<reference evidence="6 7" key="2">
    <citation type="submission" date="2020-03" db="EMBL/GenBank/DDBJ databases">
        <authorList>
            <person name="Ichikawa N."/>
            <person name="Kimura A."/>
            <person name="Kitahashi Y."/>
            <person name="Uohara A."/>
        </authorList>
    </citation>
    <scope>NUCLEOTIDE SEQUENCE [LARGE SCALE GENOMIC DNA]</scope>
    <source>
        <strain evidence="6 7">NBRC 107702</strain>
    </source>
</reference>
<dbReference type="KEGG" id="pfla:Pflav_002660"/>
<protein>
    <submittedName>
        <fullName evidence="6">Transcriptional regulator</fullName>
    </submittedName>
</protein>
<feature type="domain" description="HTH hxlR-type" evidence="5">
    <location>
        <begin position="14"/>
        <end position="117"/>
    </location>
</feature>
<accession>A0A6F8XJ68</accession>
<keyword evidence="1" id="KW-0805">Transcription regulation</keyword>
<evidence type="ECO:0000259" key="5">
    <source>
        <dbReference type="PROSITE" id="PS51118"/>
    </source>
</evidence>
<dbReference type="InterPro" id="IPR036388">
    <property type="entry name" value="WH-like_DNA-bd_sf"/>
</dbReference>
<name>A0A6F8XJ68_9ACTN</name>
<sequence>MAVRSAQHGDIAACTRGDVALARAFTLLGKRWTGVVLGSLRPGPAGFRELARAIGGVSDSVLADRLVELAEHGVISRTVDPGPPISVSYALTERGEALMPALQHLAEWAQEHLPPIDSEEPAGEAPPAAPVDPAP</sequence>
<dbReference type="AlphaFoldDB" id="A0A6F8XJ68"/>
<proteinExistence type="predicted"/>
<keyword evidence="2" id="KW-0238">DNA-binding</keyword>
<keyword evidence="7" id="KW-1185">Reference proteome</keyword>
<dbReference type="EMBL" id="AP022870">
    <property type="protein sequence ID" value="BCB73856.1"/>
    <property type="molecule type" value="Genomic_DNA"/>
</dbReference>
<organism evidence="6 7">
    <name type="scientific">Phytohabitans flavus</name>
    <dbReference type="NCBI Taxonomy" id="1076124"/>
    <lineage>
        <taxon>Bacteria</taxon>
        <taxon>Bacillati</taxon>
        <taxon>Actinomycetota</taxon>
        <taxon>Actinomycetes</taxon>
        <taxon>Micromonosporales</taxon>
        <taxon>Micromonosporaceae</taxon>
    </lineage>
</organism>
<dbReference type="PANTHER" id="PTHR33204:SF37">
    <property type="entry name" value="HTH-TYPE TRANSCRIPTIONAL REGULATOR YODB"/>
    <property type="match status" value="1"/>
</dbReference>
<feature type="region of interest" description="Disordered" evidence="4">
    <location>
        <begin position="110"/>
        <end position="135"/>
    </location>
</feature>
<evidence type="ECO:0000313" key="6">
    <source>
        <dbReference type="EMBL" id="BCB73856.1"/>
    </source>
</evidence>
<evidence type="ECO:0000256" key="2">
    <source>
        <dbReference type="ARBA" id="ARBA00023125"/>
    </source>
</evidence>
<evidence type="ECO:0000313" key="7">
    <source>
        <dbReference type="Proteomes" id="UP000502508"/>
    </source>
</evidence>
<evidence type="ECO:0000256" key="4">
    <source>
        <dbReference type="SAM" id="MobiDB-lite"/>
    </source>
</evidence>
<dbReference type="Gene3D" id="1.10.10.10">
    <property type="entry name" value="Winged helix-like DNA-binding domain superfamily/Winged helix DNA-binding domain"/>
    <property type="match status" value="1"/>
</dbReference>
<dbReference type="PROSITE" id="PS51118">
    <property type="entry name" value="HTH_HXLR"/>
    <property type="match status" value="1"/>
</dbReference>
<evidence type="ECO:0000256" key="1">
    <source>
        <dbReference type="ARBA" id="ARBA00023015"/>
    </source>
</evidence>
<gene>
    <name evidence="6" type="ORF">Pflav_002660</name>
</gene>
<dbReference type="GO" id="GO:0003677">
    <property type="term" value="F:DNA binding"/>
    <property type="evidence" value="ECO:0007669"/>
    <property type="project" value="UniProtKB-KW"/>
</dbReference>
<dbReference type="Proteomes" id="UP000502508">
    <property type="component" value="Chromosome"/>
</dbReference>
<dbReference type="RefSeq" id="WP_173033054.1">
    <property type="nucleotide sequence ID" value="NZ_AP022870.1"/>
</dbReference>
<reference evidence="6 7" key="1">
    <citation type="submission" date="2020-03" db="EMBL/GenBank/DDBJ databases">
        <title>Whole genome shotgun sequence of Phytohabitans flavus NBRC 107702.</title>
        <authorList>
            <person name="Komaki H."/>
            <person name="Tamura T."/>
        </authorList>
    </citation>
    <scope>NUCLEOTIDE SEQUENCE [LARGE SCALE GENOMIC DNA]</scope>
    <source>
        <strain evidence="6 7">NBRC 107702</strain>
    </source>
</reference>
<dbReference type="PANTHER" id="PTHR33204">
    <property type="entry name" value="TRANSCRIPTIONAL REGULATOR, MARR FAMILY"/>
    <property type="match status" value="1"/>
</dbReference>
<dbReference type="SUPFAM" id="SSF46785">
    <property type="entry name" value="Winged helix' DNA-binding domain"/>
    <property type="match status" value="1"/>
</dbReference>
<evidence type="ECO:0000256" key="3">
    <source>
        <dbReference type="ARBA" id="ARBA00023163"/>
    </source>
</evidence>
<dbReference type="InterPro" id="IPR002577">
    <property type="entry name" value="HTH_HxlR"/>
</dbReference>